<sequence length="253" mass="27717">MMRTITSIAEWRRVRAELPASPRGIGFVPTMGNLHAGHRALLERARVESDVTVLSIFVNPTQFNDPRDLAVYPRTLPEDLALAAGLADYVFAPTPAEIYPDEYRFRVTETKLAQELEGAHRPGHFDGVLTVVLRLLHLVQPRRAYFGEKDWQQLQLVKDMTAAFFLPVEIVACATVREANGLALSSRNARLSAGARAAAGAFSEILRTSPDAATAAQRLTAAGFGVDYVDDRAGVRLGAIRIEGTRLIDNVPL</sequence>
<dbReference type="EC" id="6.3.2.1" evidence="8"/>
<keyword evidence="6 8" id="KW-0067">ATP-binding</keyword>
<evidence type="ECO:0000256" key="4">
    <source>
        <dbReference type="ARBA" id="ARBA00022655"/>
    </source>
</evidence>
<dbReference type="SUPFAM" id="SSF52374">
    <property type="entry name" value="Nucleotidylyl transferase"/>
    <property type="match status" value="1"/>
</dbReference>
<comment type="miscellaneous">
    <text evidence="8">The reaction proceeds by a bi uni uni bi ping pong mechanism.</text>
</comment>
<dbReference type="HAMAP" id="MF_00158">
    <property type="entry name" value="PanC"/>
    <property type="match status" value="1"/>
</dbReference>
<dbReference type="Gene3D" id="3.30.1300.10">
    <property type="entry name" value="Pantoate-beta-alanine ligase, C-terminal domain"/>
    <property type="match status" value="1"/>
</dbReference>
<evidence type="ECO:0000256" key="2">
    <source>
        <dbReference type="ARBA" id="ARBA00009256"/>
    </source>
</evidence>
<keyword evidence="3 8" id="KW-0436">Ligase</keyword>
<dbReference type="Proteomes" id="UP000825051">
    <property type="component" value="Chromosome"/>
</dbReference>
<evidence type="ECO:0000313" key="9">
    <source>
        <dbReference type="EMBL" id="QYM80845.1"/>
    </source>
</evidence>
<keyword evidence="10" id="KW-1185">Reference proteome</keyword>
<dbReference type="Pfam" id="PF02569">
    <property type="entry name" value="Pantoate_ligase"/>
    <property type="match status" value="1"/>
</dbReference>
<evidence type="ECO:0000256" key="7">
    <source>
        <dbReference type="ARBA" id="ARBA00048258"/>
    </source>
</evidence>
<comment type="subcellular location">
    <subcellularLocation>
        <location evidence="8">Cytoplasm</location>
    </subcellularLocation>
</comment>
<evidence type="ECO:0000313" key="10">
    <source>
        <dbReference type="Proteomes" id="UP000825051"/>
    </source>
</evidence>
<evidence type="ECO:0000256" key="1">
    <source>
        <dbReference type="ARBA" id="ARBA00004990"/>
    </source>
</evidence>
<dbReference type="GO" id="GO:0004592">
    <property type="term" value="F:pantoate-beta-alanine ligase activity"/>
    <property type="evidence" value="ECO:0007669"/>
    <property type="project" value="UniProtKB-UniRule"/>
</dbReference>
<feature type="binding site" evidence="8">
    <location>
        <begin position="184"/>
        <end position="187"/>
    </location>
    <ligand>
        <name>ATP</name>
        <dbReference type="ChEBI" id="CHEBI:30616"/>
    </ligand>
</feature>
<dbReference type="NCBIfam" id="TIGR00018">
    <property type="entry name" value="panC"/>
    <property type="match status" value="1"/>
</dbReference>
<dbReference type="KEGG" id="ole:K0B96_13875"/>
<keyword evidence="5 8" id="KW-0547">Nucleotide-binding</keyword>
<organism evidence="9 10">
    <name type="scientific">Horticoccus luteus</name>
    <dbReference type="NCBI Taxonomy" id="2862869"/>
    <lineage>
        <taxon>Bacteria</taxon>
        <taxon>Pseudomonadati</taxon>
        <taxon>Verrucomicrobiota</taxon>
        <taxon>Opitutia</taxon>
        <taxon>Opitutales</taxon>
        <taxon>Opitutaceae</taxon>
        <taxon>Horticoccus</taxon>
    </lineage>
</organism>
<dbReference type="GO" id="GO:0015940">
    <property type="term" value="P:pantothenate biosynthetic process"/>
    <property type="evidence" value="ECO:0007669"/>
    <property type="project" value="UniProtKB-UniRule"/>
</dbReference>
<protein>
    <recommendedName>
        <fullName evidence="8">Pantothenate synthetase</fullName>
        <shortName evidence="8">PS</shortName>
        <ecNumber evidence="8">6.3.2.1</ecNumber>
    </recommendedName>
    <alternativeName>
        <fullName evidence="8">Pantoate--beta-alanine ligase</fullName>
    </alternativeName>
    <alternativeName>
        <fullName evidence="8">Pantoate-activating enzyme</fullName>
    </alternativeName>
</protein>
<feature type="binding site" evidence="8">
    <location>
        <begin position="147"/>
        <end position="150"/>
    </location>
    <ligand>
        <name>ATP</name>
        <dbReference type="ChEBI" id="CHEBI:30616"/>
    </ligand>
</feature>
<feature type="binding site" evidence="8">
    <location>
        <position position="62"/>
    </location>
    <ligand>
        <name>(R)-pantoate</name>
        <dbReference type="ChEBI" id="CHEBI:15980"/>
    </ligand>
</feature>
<dbReference type="PANTHER" id="PTHR21299">
    <property type="entry name" value="CYTIDYLATE KINASE/PANTOATE-BETA-ALANINE LIGASE"/>
    <property type="match status" value="1"/>
</dbReference>
<dbReference type="InterPro" id="IPR003721">
    <property type="entry name" value="Pantoate_ligase"/>
</dbReference>
<name>A0A8F9XIW8_9BACT</name>
<evidence type="ECO:0000256" key="8">
    <source>
        <dbReference type="HAMAP-Rule" id="MF_00158"/>
    </source>
</evidence>
<dbReference type="AlphaFoldDB" id="A0A8F9XIW8"/>
<comment type="subunit">
    <text evidence="8">Homodimer.</text>
</comment>
<feature type="active site" description="Proton donor" evidence="8">
    <location>
        <position position="38"/>
    </location>
</feature>
<feature type="binding site" evidence="8">
    <location>
        <position position="176"/>
    </location>
    <ligand>
        <name>ATP</name>
        <dbReference type="ChEBI" id="CHEBI:30616"/>
    </ligand>
</feature>
<dbReference type="GO" id="GO:0005829">
    <property type="term" value="C:cytosol"/>
    <property type="evidence" value="ECO:0007669"/>
    <property type="project" value="TreeGrafter"/>
</dbReference>
<dbReference type="GO" id="GO:0005524">
    <property type="term" value="F:ATP binding"/>
    <property type="evidence" value="ECO:0007669"/>
    <property type="project" value="UniProtKB-KW"/>
</dbReference>
<dbReference type="InterPro" id="IPR014729">
    <property type="entry name" value="Rossmann-like_a/b/a_fold"/>
</dbReference>
<comment type="catalytic activity">
    <reaction evidence="7 8">
        <text>(R)-pantoate + beta-alanine + ATP = (R)-pantothenate + AMP + diphosphate + H(+)</text>
        <dbReference type="Rhea" id="RHEA:10912"/>
        <dbReference type="ChEBI" id="CHEBI:15378"/>
        <dbReference type="ChEBI" id="CHEBI:15980"/>
        <dbReference type="ChEBI" id="CHEBI:29032"/>
        <dbReference type="ChEBI" id="CHEBI:30616"/>
        <dbReference type="ChEBI" id="CHEBI:33019"/>
        <dbReference type="ChEBI" id="CHEBI:57966"/>
        <dbReference type="ChEBI" id="CHEBI:456215"/>
        <dbReference type="EC" id="6.3.2.1"/>
    </reaction>
</comment>
<feature type="binding site" evidence="8">
    <location>
        <position position="62"/>
    </location>
    <ligand>
        <name>beta-alanine</name>
        <dbReference type="ChEBI" id="CHEBI:57966"/>
    </ligand>
</feature>
<proteinExistence type="inferred from homology"/>
<gene>
    <name evidence="8 9" type="primary">panC</name>
    <name evidence="9" type="ORF">K0B96_13875</name>
</gene>
<dbReference type="PANTHER" id="PTHR21299:SF1">
    <property type="entry name" value="PANTOATE--BETA-ALANINE LIGASE"/>
    <property type="match status" value="1"/>
</dbReference>
<accession>A0A8F9XIW8</accession>
<evidence type="ECO:0000256" key="3">
    <source>
        <dbReference type="ARBA" id="ARBA00022598"/>
    </source>
</evidence>
<comment type="similarity">
    <text evidence="2 8">Belongs to the pantothenate synthetase family.</text>
</comment>
<comment type="function">
    <text evidence="8">Catalyzes the condensation of pantoate with beta-alanine in an ATP-dependent reaction via a pantoyl-adenylate intermediate.</text>
</comment>
<dbReference type="InterPro" id="IPR042176">
    <property type="entry name" value="Pantoate_ligase_C"/>
</dbReference>
<keyword evidence="4 8" id="KW-0566">Pantothenate biosynthesis</keyword>
<dbReference type="EMBL" id="CP080507">
    <property type="protein sequence ID" value="QYM80845.1"/>
    <property type="molecule type" value="Genomic_DNA"/>
</dbReference>
<reference evidence="9" key="1">
    <citation type="submission" date="2021-08" db="EMBL/GenBank/DDBJ databases">
        <title>Genome of a novel bacterium of the phylum Verrucomicrobia, Oleiharenicola sp. KSB-15.</title>
        <authorList>
            <person name="Chung J.-H."/>
            <person name="Ahn J.-H."/>
            <person name="Yoon Y."/>
            <person name="Kim D.-Y."/>
            <person name="An S.-H."/>
            <person name="Park I."/>
            <person name="Yeon J."/>
        </authorList>
    </citation>
    <scope>NUCLEOTIDE SEQUENCE</scope>
    <source>
        <strain evidence="9">KSB-15</strain>
    </source>
</reference>
<feature type="binding site" evidence="8">
    <location>
        <begin position="31"/>
        <end position="38"/>
    </location>
    <ligand>
        <name>ATP</name>
        <dbReference type="ChEBI" id="CHEBI:30616"/>
    </ligand>
</feature>
<comment type="pathway">
    <text evidence="1 8">Cofactor biosynthesis; (R)-pantothenate biosynthesis; (R)-pantothenate from (R)-pantoate and beta-alanine: step 1/1.</text>
</comment>
<feature type="binding site" evidence="8">
    <location>
        <position position="153"/>
    </location>
    <ligand>
        <name>(R)-pantoate</name>
        <dbReference type="ChEBI" id="CHEBI:15980"/>
    </ligand>
</feature>
<keyword evidence="8" id="KW-0963">Cytoplasm</keyword>
<dbReference type="UniPathway" id="UPA00028">
    <property type="reaction ID" value="UER00005"/>
</dbReference>
<dbReference type="Gene3D" id="3.40.50.620">
    <property type="entry name" value="HUPs"/>
    <property type="match status" value="1"/>
</dbReference>
<evidence type="ECO:0000256" key="5">
    <source>
        <dbReference type="ARBA" id="ARBA00022741"/>
    </source>
</evidence>
<evidence type="ECO:0000256" key="6">
    <source>
        <dbReference type="ARBA" id="ARBA00022840"/>
    </source>
</evidence>